<protein>
    <submittedName>
        <fullName evidence="3">Uncharacterized protein</fullName>
    </submittedName>
</protein>
<proteinExistence type="predicted"/>
<name>A0A7S4FJ72_9EUGL</name>
<keyword evidence="2" id="KW-0472">Membrane</keyword>
<keyword evidence="2" id="KW-0812">Transmembrane</keyword>
<sequence>MFEATTGASDHCESVSIDSVSDANPAKNQSIRYAGAVLLVSIEYDNTKTFNHSNVQFTMTVTRLPRSQYKLEYQSQRDSTELLPTSIIEDTVHGVLLMVVQTGKLGAFDATQMLVQITAGLTLMYISSATVLFVSTVLMRRRDYYFKCMFVESDSLGLQEEEPNDEGERKAQGNVEGDPSPVESQAQVVHSDEERLHKAPVGPADA</sequence>
<evidence type="ECO:0000256" key="1">
    <source>
        <dbReference type="SAM" id="MobiDB-lite"/>
    </source>
</evidence>
<gene>
    <name evidence="3" type="ORF">EGYM00163_LOCUS8387</name>
</gene>
<dbReference type="EMBL" id="HBJA01025792">
    <property type="protein sequence ID" value="CAE0797267.1"/>
    <property type="molecule type" value="Transcribed_RNA"/>
</dbReference>
<evidence type="ECO:0000256" key="2">
    <source>
        <dbReference type="SAM" id="Phobius"/>
    </source>
</evidence>
<reference evidence="3" key="1">
    <citation type="submission" date="2021-01" db="EMBL/GenBank/DDBJ databases">
        <authorList>
            <person name="Corre E."/>
            <person name="Pelletier E."/>
            <person name="Niang G."/>
            <person name="Scheremetjew M."/>
            <person name="Finn R."/>
            <person name="Kale V."/>
            <person name="Holt S."/>
            <person name="Cochrane G."/>
            <person name="Meng A."/>
            <person name="Brown T."/>
            <person name="Cohen L."/>
        </authorList>
    </citation>
    <scope>NUCLEOTIDE SEQUENCE</scope>
    <source>
        <strain evidence="3">CCMP1594</strain>
    </source>
</reference>
<feature type="region of interest" description="Disordered" evidence="1">
    <location>
        <begin position="157"/>
        <end position="206"/>
    </location>
</feature>
<feature type="transmembrane region" description="Helical" evidence="2">
    <location>
        <begin position="113"/>
        <end position="139"/>
    </location>
</feature>
<dbReference type="AlphaFoldDB" id="A0A7S4FJ72"/>
<organism evidence="3">
    <name type="scientific">Eutreptiella gymnastica</name>
    <dbReference type="NCBI Taxonomy" id="73025"/>
    <lineage>
        <taxon>Eukaryota</taxon>
        <taxon>Discoba</taxon>
        <taxon>Euglenozoa</taxon>
        <taxon>Euglenida</taxon>
        <taxon>Spirocuta</taxon>
        <taxon>Euglenophyceae</taxon>
        <taxon>Eutreptiales</taxon>
        <taxon>Eutreptiaceae</taxon>
        <taxon>Eutreptiella</taxon>
    </lineage>
</organism>
<keyword evidence="2" id="KW-1133">Transmembrane helix</keyword>
<evidence type="ECO:0000313" key="3">
    <source>
        <dbReference type="EMBL" id="CAE0797267.1"/>
    </source>
</evidence>
<accession>A0A7S4FJ72</accession>